<dbReference type="PANTHER" id="PTHR43685">
    <property type="entry name" value="GLYCOSYLTRANSFERASE"/>
    <property type="match status" value="1"/>
</dbReference>
<dbReference type="SUPFAM" id="SSF53448">
    <property type="entry name" value="Nucleotide-diphospho-sugar transferases"/>
    <property type="match status" value="1"/>
</dbReference>
<keyword evidence="3" id="KW-1185">Reference proteome</keyword>
<feature type="domain" description="Glycosyltransferase 2-like" evidence="1">
    <location>
        <begin position="23"/>
        <end position="154"/>
    </location>
</feature>
<evidence type="ECO:0000313" key="3">
    <source>
        <dbReference type="Proteomes" id="UP001500984"/>
    </source>
</evidence>
<sequence>MPARSSAHWALPPGRPAAPGVEVLLPCFERPGELAVTLSGLASQLDADFGLVLSDQSPEPVWEDPSVAAMLRVLRAQGRAVRTLRNLPRRGLAQQRQFLLERASAPRVLFLDSDVWLEPGTLTRLQEALDAYGGGFMGSAVQGLSHLRDRRPEEQRPFELWEGRVEPEPAPAQGPAHERWTLHNAANLAHIAADTPLGGEPFLVYRVAWVGGCVLYDRERLMECGGFAFWDRLPPEHAGEDVLAQWQVMRRYGGAAVLPSGAVHLEAPTTVTDRRTEATELLDRGAT</sequence>
<dbReference type="RefSeq" id="WP_344334996.1">
    <property type="nucleotide sequence ID" value="NZ_BAAAPZ010000002.1"/>
</dbReference>
<dbReference type="CDD" id="cd00761">
    <property type="entry name" value="Glyco_tranf_GTA_type"/>
    <property type="match status" value="1"/>
</dbReference>
<dbReference type="InterPro" id="IPR029044">
    <property type="entry name" value="Nucleotide-diphossugar_trans"/>
</dbReference>
<dbReference type="EMBL" id="BAAAPZ010000002">
    <property type="protein sequence ID" value="GAA2089959.1"/>
    <property type="molecule type" value="Genomic_DNA"/>
</dbReference>
<reference evidence="2 3" key="1">
    <citation type="journal article" date="2019" name="Int. J. Syst. Evol. Microbiol.">
        <title>The Global Catalogue of Microorganisms (GCM) 10K type strain sequencing project: providing services to taxonomists for standard genome sequencing and annotation.</title>
        <authorList>
            <consortium name="The Broad Institute Genomics Platform"/>
            <consortium name="The Broad Institute Genome Sequencing Center for Infectious Disease"/>
            <person name="Wu L."/>
            <person name="Ma J."/>
        </authorList>
    </citation>
    <scope>NUCLEOTIDE SEQUENCE [LARGE SCALE GENOMIC DNA]</scope>
    <source>
        <strain evidence="2 3">JCM 15900</strain>
    </source>
</reference>
<dbReference type="Gene3D" id="3.90.550.10">
    <property type="entry name" value="Spore Coat Polysaccharide Biosynthesis Protein SpsA, Chain A"/>
    <property type="match status" value="1"/>
</dbReference>
<proteinExistence type="predicted"/>
<dbReference type="Pfam" id="PF00535">
    <property type="entry name" value="Glycos_transf_2"/>
    <property type="match status" value="1"/>
</dbReference>
<dbReference type="PANTHER" id="PTHR43685:SF2">
    <property type="entry name" value="GLYCOSYLTRANSFERASE 2-LIKE DOMAIN-CONTAINING PROTEIN"/>
    <property type="match status" value="1"/>
</dbReference>
<dbReference type="InterPro" id="IPR050834">
    <property type="entry name" value="Glycosyltransf_2"/>
</dbReference>
<accession>A0ABN2WEI7</accession>
<evidence type="ECO:0000313" key="2">
    <source>
        <dbReference type="EMBL" id="GAA2089959.1"/>
    </source>
</evidence>
<dbReference type="InterPro" id="IPR001173">
    <property type="entry name" value="Glyco_trans_2-like"/>
</dbReference>
<protein>
    <submittedName>
        <fullName evidence="2">Glycosyltransferase family A protein</fullName>
    </submittedName>
</protein>
<dbReference type="Proteomes" id="UP001500984">
    <property type="component" value="Unassembled WGS sequence"/>
</dbReference>
<organism evidence="2 3">
    <name type="scientific">Brevibacterium salitolerans</name>
    <dbReference type="NCBI Taxonomy" id="1403566"/>
    <lineage>
        <taxon>Bacteria</taxon>
        <taxon>Bacillati</taxon>
        <taxon>Actinomycetota</taxon>
        <taxon>Actinomycetes</taxon>
        <taxon>Micrococcales</taxon>
        <taxon>Brevibacteriaceae</taxon>
        <taxon>Brevibacterium</taxon>
    </lineage>
</organism>
<comment type="caution">
    <text evidence="2">The sequence shown here is derived from an EMBL/GenBank/DDBJ whole genome shotgun (WGS) entry which is preliminary data.</text>
</comment>
<name>A0ABN2WEI7_9MICO</name>
<gene>
    <name evidence="2" type="ORF">GCM10009823_06070</name>
</gene>
<evidence type="ECO:0000259" key="1">
    <source>
        <dbReference type="Pfam" id="PF00535"/>
    </source>
</evidence>